<organism evidence="14 15">
    <name type="scientific">Tanacetum coccineum</name>
    <dbReference type="NCBI Taxonomy" id="301880"/>
    <lineage>
        <taxon>Eukaryota</taxon>
        <taxon>Viridiplantae</taxon>
        <taxon>Streptophyta</taxon>
        <taxon>Embryophyta</taxon>
        <taxon>Tracheophyta</taxon>
        <taxon>Spermatophyta</taxon>
        <taxon>Magnoliopsida</taxon>
        <taxon>eudicotyledons</taxon>
        <taxon>Gunneridae</taxon>
        <taxon>Pentapetalae</taxon>
        <taxon>asterids</taxon>
        <taxon>campanulids</taxon>
        <taxon>Asterales</taxon>
        <taxon>Asteraceae</taxon>
        <taxon>Asteroideae</taxon>
        <taxon>Anthemideae</taxon>
        <taxon>Anthemidinae</taxon>
        <taxon>Tanacetum</taxon>
    </lineage>
</organism>
<dbReference type="Proteomes" id="UP001151760">
    <property type="component" value="Unassembled WGS sequence"/>
</dbReference>
<feature type="region of interest" description="Disordered" evidence="12">
    <location>
        <begin position="619"/>
        <end position="708"/>
    </location>
</feature>
<keyword evidence="8" id="KW-0239">DNA-directed DNA polymerase</keyword>
<keyword evidence="4" id="KW-0378">Hydrolase</keyword>
<evidence type="ECO:0000256" key="4">
    <source>
        <dbReference type="ARBA" id="ARBA00022801"/>
    </source>
</evidence>
<dbReference type="InterPro" id="IPR001584">
    <property type="entry name" value="Integrase_cat-core"/>
</dbReference>
<dbReference type="PANTHER" id="PTHR42648:SF11">
    <property type="entry name" value="TRANSPOSON TY4-P GAG-POL POLYPROTEIN"/>
    <property type="match status" value="1"/>
</dbReference>
<evidence type="ECO:0000256" key="10">
    <source>
        <dbReference type="ARBA" id="ARBA00023268"/>
    </source>
</evidence>
<dbReference type="PANTHER" id="PTHR42648">
    <property type="entry name" value="TRANSPOSASE, PUTATIVE-RELATED"/>
    <property type="match status" value="1"/>
</dbReference>
<evidence type="ECO:0000256" key="11">
    <source>
        <dbReference type="SAM" id="Coils"/>
    </source>
</evidence>
<dbReference type="InterPro" id="IPR039537">
    <property type="entry name" value="Retrotran_Ty1/copia-like"/>
</dbReference>
<gene>
    <name evidence="14" type="ORF">Tco_0937184</name>
</gene>
<evidence type="ECO:0000256" key="9">
    <source>
        <dbReference type="ARBA" id="ARBA00023172"/>
    </source>
</evidence>
<proteinExistence type="predicted"/>
<protein>
    <submittedName>
        <fullName evidence="14">Retrovirus-related pol polyprotein from transposon TNT 1-94</fullName>
    </submittedName>
</protein>
<feature type="domain" description="Integrase catalytic" evidence="13">
    <location>
        <begin position="1075"/>
        <end position="1166"/>
    </location>
</feature>
<evidence type="ECO:0000256" key="7">
    <source>
        <dbReference type="ARBA" id="ARBA00022918"/>
    </source>
</evidence>
<keyword evidence="6" id="KW-0229">DNA integration</keyword>
<keyword evidence="3" id="KW-0255">Endonuclease</keyword>
<dbReference type="InterPro" id="IPR043502">
    <property type="entry name" value="DNA/RNA_pol_sf"/>
</dbReference>
<evidence type="ECO:0000256" key="6">
    <source>
        <dbReference type="ARBA" id="ARBA00022908"/>
    </source>
</evidence>
<dbReference type="Pfam" id="PF13976">
    <property type="entry name" value="gag_pre-integrs"/>
    <property type="match status" value="1"/>
</dbReference>
<feature type="coiled-coil region" evidence="11">
    <location>
        <begin position="309"/>
        <end position="343"/>
    </location>
</feature>
<sequence>MLMLPLDVYSPSFGAPMDRAMENGVTRPKKYSKLSAMEAIQADCDIKATNIILQGLPPEVLALERECKLYDEFDKFAYKKGETLRDFYLRFSLLPNDMNIYHMKLEQFQVNTKFLNTLPPEWSKFVTDVKLKGDDPIDAINHMMSFLTAVVTSRYPTTNNQLRNSSNPRQQATINNGRVTLQPVQERQTSFATGTTRTYTPGASRSNSGKQRTVISDDLDAYDSDCDELNTAKVALMANISHYGSDALAEVHNPDNVDNILMNQVVQAMPSSEQSNVVNHSETEITSDSNIIPYSHYVIESQQATSVEIDRLKQTLSEHLKEKKSLMQTLTLLKNDYKKEESRNIDREIALEKRIKQLDNIVFKRDKSAQIVYMLMKPQFFYDHTTKQALGFQNPFYLKKAQQLEPKLYDGNVIKNTSAIVIPDSEETLMLAENSINSSDPTLSSRPIKVEVPKELPKVSMVNTSLKKLKHHLAGFDVVVKERTTTTAITEGSWGVSKLIAENEHLKQTYKQLYDSSKPAPLKDDLRKLKGKALVDNVVTKHTIDPETLKIDVEPITSKLLNNKTAHSAYIKHTQEEAAVLRDLVEHVKSNYPLDHSLESTCRYTKRIQELLTNISKTCPSVNNSGEKLMSVTPKNKDKRVRFTEPVTSSRNTNTKTTSSSNLVSNKPMLSSTGVKPSTSASGSQPSGNTKKDNIQRTPISTQKNKVEAHPRTCNGCMLFDNHDLRVLDFINDVTARTKSKSVKKSSKRKVWKPTGKVFTNIGYTWRPTGRTFTIVGNACPLTRITTTAEVPLRKPTALESDTPKPVVTLVYSRKPKKSKTNVSIIKPKNIKSLSANKKEPNKSWGSIVSDVPSSSLDECSSSKLLFGTVKFRNDHVAKILGYGDYQIGNVTISRVYYVEGLGHNLFSVGQFCDSNLEVAFRQHACFIRNLEGVDLLTGSRGNNLYTLSLGDMMASSPICLLSKASKTKSWLWHRRLSHLNFGAINHLARHGLVRGLPKLKFEKDHLCSACAMGKSKKKPHKPKSEDTNQEKLYLLHMDLCGPMRVASVNGKKYILVIVDDYSRFTWVKLLRSKDEAPDFIIKFLKMIQKVGIYHETSIARSPQQNGVVERRNRMLIEAARTMLIYAKAQLFLWADAVATTCYTQNCSIIRLRHGKTPNELLHDKLPDLSFFHVFGALCYSTNDSENLGKLQPKADIGLALHEMTLATISSGLVPNPPPSTLVDHPAPEVIALIAEVVSPEPVASTGSPSSTTVDQDAPSPSNSQTTPETQSPIIPNDVDEENHDLDVAHMNNDPFFVIPILENDSEASSFLDVIPNVVHTTTPNSEHVTKWTKDHPLDNIIGELERLVSTRLQLHEQALFCYYNAFLTSVEPKNYKDALTQACWIEAMQEELNEFKCLEVWELVPRPDKVMVITLKWICKVKLDALGVARLDAIRIFLAYVAHMNMIVYQMDVKTTFLNGILRKEVYVSQPNGFVDQDNPNHVYKLKKALYGLKQALRAWYDLLSKFLLSHEFFKGTVDPTLFIRRQGKYILLISQSPRGIFINQFKYALESLKKYGMESSDPVDTPMVEKSRLDEDTQGKTVDPTHYRRMMGTLMYLTASRPDLTFAVCMCARLVSWSSKRQKSVAISSMEAKYIALSGCCAQVFWMRSQLTDYGLGFNKIPMYCDNKSAIALCCNNVQHYRSKHIDIRFHFIKEQVENRVVELYFVNTEYQLADILHKALADGKN</sequence>
<evidence type="ECO:0000259" key="13">
    <source>
        <dbReference type="PROSITE" id="PS50994"/>
    </source>
</evidence>
<keyword evidence="1" id="KW-0540">Nuclease</keyword>
<keyword evidence="2" id="KW-0479">Metal-binding</keyword>
<evidence type="ECO:0000256" key="5">
    <source>
        <dbReference type="ARBA" id="ARBA00022842"/>
    </source>
</evidence>
<keyword evidence="5" id="KW-0460">Magnesium</keyword>
<evidence type="ECO:0000256" key="12">
    <source>
        <dbReference type="SAM" id="MobiDB-lite"/>
    </source>
</evidence>
<dbReference type="SUPFAM" id="SSF53098">
    <property type="entry name" value="Ribonuclease H-like"/>
    <property type="match status" value="1"/>
</dbReference>
<evidence type="ECO:0000256" key="3">
    <source>
        <dbReference type="ARBA" id="ARBA00022759"/>
    </source>
</evidence>
<feature type="compositionally biased region" description="Polar residues" evidence="12">
    <location>
        <begin position="668"/>
        <end position="689"/>
    </location>
</feature>
<keyword evidence="10" id="KW-0511">Multifunctional enzyme</keyword>
<reference evidence="14" key="2">
    <citation type="submission" date="2022-01" db="EMBL/GenBank/DDBJ databases">
        <authorList>
            <person name="Yamashiro T."/>
            <person name="Shiraishi A."/>
            <person name="Satake H."/>
            <person name="Nakayama K."/>
        </authorList>
    </citation>
    <scope>NUCLEOTIDE SEQUENCE</scope>
</reference>
<accession>A0ABQ5DJR7</accession>
<dbReference type="CDD" id="cd09272">
    <property type="entry name" value="RNase_HI_RT_Ty1"/>
    <property type="match status" value="1"/>
</dbReference>
<dbReference type="EMBL" id="BQNB010015214">
    <property type="protein sequence ID" value="GJT37319.1"/>
    <property type="molecule type" value="Genomic_DNA"/>
</dbReference>
<feature type="compositionally biased region" description="Polar residues" evidence="12">
    <location>
        <begin position="1245"/>
        <end position="1274"/>
    </location>
</feature>
<dbReference type="Pfam" id="PF07727">
    <property type="entry name" value="RVT_2"/>
    <property type="match status" value="1"/>
</dbReference>
<name>A0ABQ5DJR7_9ASTR</name>
<evidence type="ECO:0000256" key="1">
    <source>
        <dbReference type="ARBA" id="ARBA00022722"/>
    </source>
</evidence>
<evidence type="ECO:0000256" key="2">
    <source>
        <dbReference type="ARBA" id="ARBA00022723"/>
    </source>
</evidence>
<evidence type="ECO:0000313" key="14">
    <source>
        <dbReference type="EMBL" id="GJT37319.1"/>
    </source>
</evidence>
<dbReference type="InterPro" id="IPR013103">
    <property type="entry name" value="RVT_2"/>
</dbReference>
<keyword evidence="7" id="KW-0695">RNA-directed DNA polymerase</keyword>
<keyword evidence="9" id="KW-0233">DNA recombination</keyword>
<dbReference type="InterPro" id="IPR036397">
    <property type="entry name" value="RNaseH_sf"/>
</dbReference>
<dbReference type="PROSITE" id="PS50994">
    <property type="entry name" value="INTEGRASE"/>
    <property type="match status" value="1"/>
</dbReference>
<dbReference type="InterPro" id="IPR025724">
    <property type="entry name" value="GAG-pre-integrase_dom"/>
</dbReference>
<dbReference type="SUPFAM" id="SSF56672">
    <property type="entry name" value="DNA/RNA polymerases"/>
    <property type="match status" value="1"/>
</dbReference>
<evidence type="ECO:0000256" key="8">
    <source>
        <dbReference type="ARBA" id="ARBA00022932"/>
    </source>
</evidence>
<reference evidence="14" key="1">
    <citation type="journal article" date="2022" name="Int. J. Mol. Sci.">
        <title>Draft Genome of Tanacetum Coccineum: Genomic Comparison of Closely Related Tanacetum-Family Plants.</title>
        <authorList>
            <person name="Yamashiro T."/>
            <person name="Shiraishi A."/>
            <person name="Nakayama K."/>
            <person name="Satake H."/>
        </authorList>
    </citation>
    <scope>NUCLEOTIDE SEQUENCE</scope>
</reference>
<keyword evidence="8" id="KW-0548">Nucleotidyltransferase</keyword>
<feature type="region of interest" description="Disordered" evidence="12">
    <location>
        <begin position="1241"/>
        <end position="1280"/>
    </location>
</feature>
<dbReference type="InterPro" id="IPR012337">
    <property type="entry name" value="RNaseH-like_sf"/>
</dbReference>
<dbReference type="Gene3D" id="3.30.420.10">
    <property type="entry name" value="Ribonuclease H-like superfamily/Ribonuclease H"/>
    <property type="match status" value="1"/>
</dbReference>
<feature type="compositionally biased region" description="Low complexity" evidence="12">
    <location>
        <begin position="648"/>
        <end position="666"/>
    </location>
</feature>
<evidence type="ECO:0000313" key="15">
    <source>
        <dbReference type="Proteomes" id="UP001151760"/>
    </source>
</evidence>
<keyword evidence="11" id="KW-0175">Coiled coil</keyword>
<keyword evidence="15" id="KW-1185">Reference proteome</keyword>
<feature type="region of interest" description="Disordered" evidence="12">
    <location>
        <begin position="190"/>
        <end position="211"/>
    </location>
</feature>
<keyword evidence="8" id="KW-0808">Transferase</keyword>
<comment type="caution">
    <text evidence="14">The sequence shown here is derived from an EMBL/GenBank/DDBJ whole genome shotgun (WGS) entry which is preliminary data.</text>
</comment>